<gene>
    <name evidence="1" type="ORF">Y1Q_0008092</name>
</gene>
<name>A0A151NFH4_ALLMI</name>
<accession>A0A151NFH4</accession>
<dbReference type="AlphaFoldDB" id="A0A151NFH4"/>
<protein>
    <submittedName>
        <fullName evidence="1">Uncharacterized protein</fullName>
    </submittedName>
</protein>
<reference evidence="1 2" key="1">
    <citation type="journal article" date="2012" name="Genome Biol.">
        <title>Sequencing three crocodilian genomes to illuminate the evolution of archosaurs and amniotes.</title>
        <authorList>
            <person name="St John J.A."/>
            <person name="Braun E.L."/>
            <person name="Isberg S.R."/>
            <person name="Miles L.G."/>
            <person name="Chong A.Y."/>
            <person name="Gongora J."/>
            <person name="Dalzell P."/>
            <person name="Moran C."/>
            <person name="Bed'hom B."/>
            <person name="Abzhanov A."/>
            <person name="Burgess S.C."/>
            <person name="Cooksey A.M."/>
            <person name="Castoe T.A."/>
            <person name="Crawford N.G."/>
            <person name="Densmore L.D."/>
            <person name="Drew J.C."/>
            <person name="Edwards S.V."/>
            <person name="Faircloth B.C."/>
            <person name="Fujita M.K."/>
            <person name="Greenwold M.J."/>
            <person name="Hoffmann F.G."/>
            <person name="Howard J.M."/>
            <person name="Iguchi T."/>
            <person name="Janes D.E."/>
            <person name="Khan S.Y."/>
            <person name="Kohno S."/>
            <person name="de Koning A.J."/>
            <person name="Lance S.L."/>
            <person name="McCarthy F.M."/>
            <person name="McCormack J.E."/>
            <person name="Merchant M.E."/>
            <person name="Peterson D.G."/>
            <person name="Pollock D.D."/>
            <person name="Pourmand N."/>
            <person name="Raney B.J."/>
            <person name="Roessler K.A."/>
            <person name="Sanford J.R."/>
            <person name="Sawyer R.H."/>
            <person name="Schmidt C.J."/>
            <person name="Triplett E.W."/>
            <person name="Tuberville T.D."/>
            <person name="Venegas-Anaya M."/>
            <person name="Howard J.T."/>
            <person name="Jarvis E.D."/>
            <person name="Guillette L.J.Jr."/>
            <person name="Glenn T.C."/>
            <person name="Green R.E."/>
            <person name="Ray D.A."/>
        </authorList>
    </citation>
    <scope>NUCLEOTIDE SEQUENCE [LARGE SCALE GENOMIC DNA]</scope>
    <source>
        <strain evidence="1">KSC_2009_1</strain>
    </source>
</reference>
<evidence type="ECO:0000313" key="1">
    <source>
        <dbReference type="EMBL" id="KYO35537.1"/>
    </source>
</evidence>
<keyword evidence="2" id="KW-1185">Reference proteome</keyword>
<evidence type="ECO:0000313" key="2">
    <source>
        <dbReference type="Proteomes" id="UP000050525"/>
    </source>
</evidence>
<dbReference type="Proteomes" id="UP000050525">
    <property type="component" value="Unassembled WGS sequence"/>
</dbReference>
<comment type="caution">
    <text evidence="1">The sequence shown here is derived from an EMBL/GenBank/DDBJ whole genome shotgun (WGS) entry which is preliminary data.</text>
</comment>
<organism evidence="1 2">
    <name type="scientific">Alligator mississippiensis</name>
    <name type="common">American alligator</name>
    <dbReference type="NCBI Taxonomy" id="8496"/>
    <lineage>
        <taxon>Eukaryota</taxon>
        <taxon>Metazoa</taxon>
        <taxon>Chordata</taxon>
        <taxon>Craniata</taxon>
        <taxon>Vertebrata</taxon>
        <taxon>Euteleostomi</taxon>
        <taxon>Archelosauria</taxon>
        <taxon>Archosauria</taxon>
        <taxon>Crocodylia</taxon>
        <taxon>Alligatoridae</taxon>
        <taxon>Alligatorinae</taxon>
        <taxon>Alligator</taxon>
    </lineage>
</organism>
<proteinExistence type="predicted"/>
<sequence>MDIVTQVAFLITCQDVSMQLPFTLEKGAAITVMKLAITTSLCCITNQFSMGKSMAKGATQVVCLFIQDVLANCFICKHW</sequence>
<dbReference type="EMBL" id="AKHW03003201">
    <property type="protein sequence ID" value="KYO35537.1"/>
    <property type="molecule type" value="Genomic_DNA"/>
</dbReference>